<dbReference type="Gene3D" id="3.90.70.120">
    <property type="match status" value="1"/>
</dbReference>
<dbReference type="EMBL" id="KQ416933">
    <property type="protein sequence ID" value="KOF94558.1"/>
    <property type="molecule type" value="Genomic_DNA"/>
</dbReference>
<dbReference type="KEGG" id="obi:106867659"/>
<name>A0A0L8HZ88_OCTBM</name>
<dbReference type="PANTHER" id="PTHR40552">
    <property type="entry name" value="AT05186P-RELATED"/>
    <property type="match status" value="1"/>
</dbReference>
<gene>
    <name evidence="2" type="ORF">OCBIM_22001440mg</name>
</gene>
<dbReference type="SUPFAM" id="SSF54001">
    <property type="entry name" value="Cysteine proteinases"/>
    <property type="match status" value="1"/>
</dbReference>
<organism evidence="2">
    <name type="scientific">Octopus bimaculoides</name>
    <name type="common">California two-spotted octopus</name>
    <dbReference type="NCBI Taxonomy" id="37653"/>
    <lineage>
        <taxon>Eukaryota</taxon>
        <taxon>Metazoa</taxon>
        <taxon>Spiralia</taxon>
        <taxon>Lophotrochozoa</taxon>
        <taxon>Mollusca</taxon>
        <taxon>Cephalopoda</taxon>
        <taxon>Coleoidea</taxon>
        <taxon>Octopodiformes</taxon>
        <taxon>Octopoda</taxon>
        <taxon>Incirrata</taxon>
        <taxon>Octopodidae</taxon>
        <taxon>Octopus</taxon>
    </lineage>
</organism>
<reference evidence="2" key="1">
    <citation type="submission" date="2015-07" db="EMBL/GenBank/DDBJ databases">
        <title>MeaNS - Measles Nucleotide Surveillance Program.</title>
        <authorList>
            <person name="Tran T."/>
            <person name="Druce J."/>
        </authorList>
    </citation>
    <scope>NUCLEOTIDE SEQUENCE</scope>
    <source>
        <strain evidence="2">UCB-OBI-ISO-001</strain>
        <tissue evidence="2">Gonad</tissue>
    </source>
</reference>
<evidence type="ECO:0000259" key="1">
    <source>
        <dbReference type="Pfam" id="PF04843"/>
    </source>
</evidence>
<feature type="domain" description="Peptidase C76" evidence="1">
    <location>
        <begin position="76"/>
        <end position="215"/>
    </location>
</feature>
<dbReference type="InterPro" id="IPR038765">
    <property type="entry name" value="Papain-like_cys_pep_sf"/>
</dbReference>
<dbReference type="AlphaFoldDB" id="A0A0L8HZ88"/>
<dbReference type="PANTHER" id="PTHR40552:SF6">
    <property type="entry name" value="FI09606P-RELATED"/>
    <property type="match status" value="1"/>
</dbReference>
<dbReference type="InterPro" id="IPR006928">
    <property type="entry name" value="Herpes_teg_USP"/>
</dbReference>
<dbReference type="OrthoDB" id="10269228at2759"/>
<proteinExistence type="predicted"/>
<accession>A0A0L8HZ88</accession>
<evidence type="ECO:0000313" key="2">
    <source>
        <dbReference type="EMBL" id="KOF94558.1"/>
    </source>
</evidence>
<protein>
    <recommendedName>
        <fullName evidence="1">Peptidase C76 domain-containing protein</fullName>
    </recommendedName>
</protein>
<sequence>MPFNKMNLGISSDVLNLWPIIRQAATPLTPYETEYLQPYLAFPRNYACYPKEKDVLGASFHDGNIPKYLYIAKFPGHQNLTTALCMITQTILSNIEEWDEHTLDRILVNGCKLHEKCLKRRQAINDAYSLEIRHLPTFMVYDNSCTFQIVYSNPTYGNIMSDCKGTEKRKTLYNALSSAFFQRIHGVILKMQGFAMSIVRHKASIFYLFDSFPKDNIGRFDRFGTAKLLKFCHLKALAKYIENEFLWALPFTLVSIRMVRINL</sequence>
<dbReference type="Pfam" id="PF04843">
    <property type="entry name" value="Herpes_teg_N"/>
    <property type="match status" value="1"/>
</dbReference>